<organism evidence="5 6">
    <name type="scientific">Plasmodiophora brassicae</name>
    <name type="common">Clubroot disease agent</name>
    <dbReference type="NCBI Taxonomy" id="37360"/>
    <lineage>
        <taxon>Eukaryota</taxon>
        <taxon>Sar</taxon>
        <taxon>Rhizaria</taxon>
        <taxon>Endomyxa</taxon>
        <taxon>Phytomyxea</taxon>
        <taxon>Plasmodiophorida</taxon>
        <taxon>Plasmodiophoridae</taxon>
        <taxon>Plasmodiophora</taxon>
    </lineage>
</organism>
<dbReference type="Gene3D" id="1.10.510.10">
    <property type="entry name" value="Transferase(Phosphotransferase) domain 1"/>
    <property type="match status" value="1"/>
</dbReference>
<geneLocation type="mitochondrion" evidence="5"/>
<keyword evidence="2" id="KW-0067">ATP-binding</keyword>
<keyword evidence="1" id="KW-0547">Nucleotide-binding</keyword>
<dbReference type="GO" id="GO:0004674">
    <property type="term" value="F:protein serine/threonine kinase activity"/>
    <property type="evidence" value="ECO:0007669"/>
    <property type="project" value="TreeGrafter"/>
</dbReference>
<dbReference type="AlphaFoldDB" id="A0A3P3YGJ6"/>
<dbReference type="SUPFAM" id="SSF56112">
    <property type="entry name" value="Protein kinase-like (PK-like)"/>
    <property type="match status" value="1"/>
</dbReference>
<evidence type="ECO:0000313" key="6">
    <source>
        <dbReference type="Proteomes" id="UP000290189"/>
    </source>
</evidence>
<dbReference type="EMBL" id="OVEO01000011">
    <property type="protein sequence ID" value="SPQ99303.1"/>
    <property type="molecule type" value="Genomic_DNA"/>
</dbReference>
<dbReference type="PANTHER" id="PTHR24346">
    <property type="entry name" value="MAP/MICROTUBULE AFFINITY-REGULATING KINASE"/>
    <property type="match status" value="1"/>
</dbReference>
<feature type="domain" description="Protein kinase" evidence="4">
    <location>
        <begin position="127"/>
        <end position="390"/>
    </location>
</feature>
<dbReference type="InterPro" id="IPR000719">
    <property type="entry name" value="Prot_kinase_dom"/>
</dbReference>
<dbReference type="PROSITE" id="PS50011">
    <property type="entry name" value="PROTEIN_KINASE_DOM"/>
    <property type="match status" value="1"/>
</dbReference>
<feature type="region of interest" description="Disordered" evidence="3">
    <location>
        <begin position="39"/>
        <end position="73"/>
    </location>
</feature>
<evidence type="ECO:0000313" key="5">
    <source>
        <dbReference type="EMBL" id="SPQ99303.1"/>
    </source>
</evidence>
<dbReference type="GO" id="GO:0005737">
    <property type="term" value="C:cytoplasm"/>
    <property type="evidence" value="ECO:0007669"/>
    <property type="project" value="TreeGrafter"/>
</dbReference>
<dbReference type="GO" id="GO:0005524">
    <property type="term" value="F:ATP binding"/>
    <property type="evidence" value="ECO:0007669"/>
    <property type="project" value="UniProtKB-KW"/>
</dbReference>
<dbReference type="CDD" id="cd14014">
    <property type="entry name" value="STKc_PknB_like"/>
    <property type="match status" value="1"/>
</dbReference>
<sequence length="393" mass="42810">MTLSRPRLLVVILIVAFGGAHAFNLKTLLHRRLARRVGPMSSSKELHDETPADQPSAVLDRGRPQGEGCPDRELHQSAAPLATGRPDRSSLPESGLQAAVLPQSTAAVQDDRHDDGDPFVAQPALQYIARHPVGSGSYGTVWKGVRKHRTAGTLGFAKLVQDDVAIKFQSHSNASNREASIMAYLRDQNDIHPNVVKVLDVLIGAEGPAIVMESLDGGCLTDRLEQSTGMAESAARSIWLPVLSGLAFLHRHHIYHGDLNPNNIVFNAYGTPKVVDFGLSTHSPCGLVSGPCTVPYEAPEAGFDVPLYKGDNADIWSAGAMLFYMVFGEHAFPPVKHYDAWKELVRTMALRFPCHRRHVSNDLTTLLTTLLALDPSARPALVSIFRSTWARCT</sequence>
<dbReference type="Pfam" id="PF00069">
    <property type="entry name" value="Pkinase"/>
    <property type="match status" value="1"/>
</dbReference>
<dbReference type="PANTHER" id="PTHR24346:SF30">
    <property type="entry name" value="MATERNAL EMBRYONIC LEUCINE ZIPPER KINASE"/>
    <property type="match status" value="1"/>
</dbReference>
<feature type="compositionally biased region" description="Basic and acidic residues" evidence="3">
    <location>
        <begin position="60"/>
        <end position="73"/>
    </location>
</feature>
<protein>
    <recommendedName>
        <fullName evidence="4">Protein kinase domain-containing protein</fullName>
    </recommendedName>
</protein>
<keyword evidence="5" id="KW-0496">Mitochondrion</keyword>
<accession>A0A3P3YGJ6</accession>
<dbReference type="Proteomes" id="UP000290189">
    <property type="component" value="Unassembled WGS sequence"/>
</dbReference>
<dbReference type="InterPro" id="IPR011009">
    <property type="entry name" value="Kinase-like_dom_sf"/>
</dbReference>
<name>A0A3P3YGJ6_PLABS</name>
<evidence type="ECO:0000256" key="1">
    <source>
        <dbReference type="ARBA" id="ARBA00022741"/>
    </source>
</evidence>
<reference evidence="5 6" key="1">
    <citation type="submission" date="2018-03" db="EMBL/GenBank/DDBJ databases">
        <authorList>
            <person name="Fogelqvist J."/>
        </authorList>
    </citation>
    <scope>NUCLEOTIDE SEQUENCE [LARGE SCALE GENOMIC DNA]</scope>
</reference>
<evidence type="ECO:0000256" key="3">
    <source>
        <dbReference type="SAM" id="MobiDB-lite"/>
    </source>
</evidence>
<dbReference type="GO" id="GO:0035556">
    <property type="term" value="P:intracellular signal transduction"/>
    <property type="evidence" value="ECO:0007669"/>
    <property type="project" value="TreeGrafter"/>
</dbReference>
<evidence type="ECO:0000256" key="2">
    <source>
        <dbReference type="ARBA" id="ARBA00022840"/>
    </source>
</evidence>
<evidence type="ECO:0000259" key="4">
    <source>
        <dbReference type="PROSITE" id="PS50011"/>
    </source>
</evidence>
<proteinExistence type="predicted"/>
<gene>
    <name evidence="5" type="ORF">PLBR_LOCUS6518</name>
</gene>